<dbReference type="Gene3D" id="2.60.40.1190">
    <property type="match status" value="1"/>
</dbReference>
<reference evidence="2" key="1">
    <citation type="journal article" date="2019" name="Int. J. Syst. Evol. Microbiol.">
        <title>The Global Catalogue of Microorganisms (GCM) 10K type strain sequencing project: providing services to taxonomists for standard genome sequencing and annotation.</title>
        <authorList>
            <consortium name="The Broad Institute Genomics Platform"/>
            <consortium name="The Broad Institute Genome Sequencing Center for Infectious Disease"/>
            <person name="Wu L."/>
            <person name="Ma J."/>
        </authorList>
    </citation>
    <scope>NUCLEOTIDE SEQUENCE [LARGE SCALE GENOMIC DNA]</scope>
    <source>
        <strain evidence="2">JCM 16546</strain>
    </source>
</reference>
<dbReference type="Gene3D" id="3.20.20.80">
    <property type="entry name" value="Glycosidases"/>
    <property type="match status" value="1"/>
</dbReference>
<dbReference type="SUPFAM" id="SSF51445">
    <property type="entry name" value="(Trans)glycosidases"/>
    <property type="match status" value="1"/>
</dbReference>
<protein>
    <recommendedName>
        <fullName evidence="3">Carbohydrate-binding domain-containing protein</fullName>
    </recommendedName>
</protein>
<gene>
    <name evidence="1" type="ORF">GCM10022202_23460</name>
</gene>
<evidence type="ECO:0000313" key="1">
    <source>
        <dbReference type="EMBL" id="GAA3661483.1"/>
    </source>
</evidence>
<dbReference type="Gene3D" id="2.60.120.260">
    <property type="entry name" value="Galactose-binding domain-like"/>
    <property type="match status" value="1"/>
</dbReference>
<comment type="caution">
    <text evidence="1">The sequence shown here is derived from an EMBL/GenBank/DDBJ whole genome shotgun (WGS) entry which is preliminary data.</text>
</comment>
<dbReference type="PANTHER" id="PTHR12631">
    <property type="entry name" value="ALPHA-L-IDURONIDASE"/>
    <property type="match status" value="1"/>
</dbReference>
<dbReference type="RefSeq" id="WP_221856204.1">
    <property type="nucleotide sequence ID" value="NZ_BAAAYV010000011.1"/>
</dbReference>
<proteinExistence type="predicted"/>
<keyword evidence="2" id="KW-1185">Reference proteome</keyword>
<dbReference type="Proteomes" id="UP001410795">
    <property type="component" value="Unassembled WGS sequence"/>
</dbReference>
<dbReference type="CDD" id="cd09621">
    <property type="entry name" value="CBM9_like_5"/>
    <property type="match status" value="1"/>
</dbReference>
<dbReference type="InterPro" id="IPR051923">
    <property type="entry name" value="Glycosyl_Hydrolase_39"/>
</dbReference>
<dbReference type="EMBL" id="BAAAYV010000011">
    <property type="protein sequence ID" value="GAA3661483.1"/>
    <property type="molecule type" value="Genomic_DNA"/>
</dbReference>
<name>A0ABP7BJU9_9MICO</name>
<evidence type="ECO:0000313" key="2">
    <source>
        <dbReference type="Proteomes" id="UP001410795"/>
    </source>
</evidence>
<dbReference type="PANTHER" id="PTHR12631:SF10">
    <property type="entry name" value="BETA-XYLOSIDASE-LIKE PROTEIN-RELATED"/>
    <property type="match status" value="1"/>
</dbReference>
<accession>A0ABP7BJU9</accession>
<sequence length="1124" mass="116798">MIHPILRATRVRPSGVRRVRPRAAGVAAVLVAALAFTGLGAVPATAAETITLEGESPTSTNMTPGAAAQTGASGGSSLQLYTAADAPEGGYVADYEVTAPDTALYRVEATTIPVGVGWASPFRFRVGDGDWRDTSSARQLATVTSELRSYDLGTVTLAAGANTLSFQVADRRTEPNTNYAFFLDAISLVPVDVSLDAVAAPDRFGVFEADEPVELEASLNADAPADVPVDWTAVDYDGTTVASGQAVVPAGSRTASLDLGDALSTGAYRVSAQLSGDDPVAGAFAVLPASADRPDVADSPFAVDVYGSKLIAEADADAFARVLSLTGVDWIRDRQRWNDAIDPVPGGAIDFSGEQQPQAWLEAADAAGLRTLSSFHDGPSWTRTDTRELPQDLRDMYAFALAAGSHYDGLVDAWQLWNEQNRKFALESEGADRYASVIKAAALGFLDSGTDAQLVGGGLAGTDPHYAQWQFRNGVLDYLDAYAYHTHTTVNSSASINAHPDFSSQLEAAAPYGGDAKGRWVTEGGIALNTADPTQLPTAGQERLQARYIVSSAVESLAGGSTKHFFFIAAPYREGASYWSMFRSPEEPMAALAAQSVMTLQLGEGRPLGRLTGLPDGVEAVVFDTGDGPTAVLWAGVDTPVSVPVTGAATATDLMGRAVTPGEDGGNATLTVGPDPVYLSADAFGAVEAAPPAEQPAAPFAAGDFSAAERVIVQQVFDEATSEDAQTHGYGLDPAVATALTVELYNFNDHEVTAEIGAAADGGWEIAGDGTSVTVPAGGRAEVPLTVTAGDDLRQSIADLTVTATVGGEESSPSVTELRPRVASLAAVHAIDGADHVVRATYTNTTDAAQHISQATWTFGDETETVAADVAVAAGESVALDSPPAPAGTGAVDYEAAVTVDGAGTASIRGVLSLSAVQEVPRLAKRAIEVDGVLDDLAGIPEQQLSAPGVDEDSLAATSWFTWDDEHLFLSARVSDDVHTQPFAGNATWQADGLQFAVAPMWPGETNLRPEIQPRIEFGFALTPEGPQLYRYASGDVGGFLTDADIAAVRDDATGVTTYEAAVPWSLLEPIGVTPESAAALSIVANDSDGDGTRGWVQFGGGITTAKDTELFEPVVFADDETGE</sequence>
<organism evidence="1 2">
    <name type="scientific">Microbacterium marinilacus</name>
    <dbReference type="NCBI Taxonomy" id="415209"/>
    <lineage>
        <taxon>Bacteria</taxon>
        <taxon>Bacillati</taxon>
        <taxon>Actinomycetota</taxon>
        <taxon>Actinomycetes</taxon>
        <taxon>Micrococcales</taxon>
        <taxon>Microbacteriaceae</taxon>
        <taxon>Microbacterium</taxon>
    </lineage>
</organism>
<evidence type="ECO:0008006" key="3">
    <source>
        <dbReference type="Google" id="ProtNLM"/>
    </source>
</evidence>
<dbReference type="InterPro" id="IPR017853">
    <property type="entry name" value="GH"/>
</dbReference>
<dbReference type="SUPFAM" id="SSF49344">
    <property type="entry name" value="CBD9-like"/>
    <property type="match status" value="1"/>
</dbReference>